<evidence type="ECO:0000256" key="2">
    <source>
        <dbReference type="SAM" id="Phobius"/>
    </source>
</evidence>
<evidence type="ECO:0000313" key="3">
    <source>
        <dbReference type="Ensembl" id="ENSGAGP00000008288.1"/>
    </source>
</evidence>
<evidence type="ECO:0000256" key="1">
    <source>
        <dbReference type="SAM" id="MobiDB-lite"/>
    </source>
</evidence>
<accession>A0A452H190</accession>
<dbReference type="InterPro" id="IPR027197">
    <property type="entry name" value="SLC43A3"/>
</dbReference>
<dbReference type="PANTHER" id="PTHR20765">
    <property type="entry name" value="SOLUTE CARRIER FAMILY 43 MEMBER 3-RELATED"/>
    <property type="match status" value="1"/>
</dbReference>
<dbReference type="Ensembl" id="ENSGAGT00000009544.1">
    <property type="protein sequence ID" value="ENSGAGP00000008288.1"/>
    <property type="gene ID" value="ENSGAGG00000006582.1"/>
</dbReference>
<keyword evidence="2" id="KW-0812">Transmembrane</keyword>
<dbReference type="AlphaFoldDB" id="A0A452H190"/>
<keyword evidence="2" id="KW-0472">Membrane</keyword>
<protein>
    <submittedName>
        <fullName evidence="3">Uncharacterized protein</fullName>
    </submittedName>
</protein>
<keyword evidence="2" id="KW-1133">Transmembrane helix</keyword>
<dbReference type="PANTHER" id="PTHR20765:SF1">
    <property type="entry name" value="EQUILIBRATIVE NUCLEOBASE TRANSPORTER 1"/>
    <property type="match status" value="1"/>
</dbReference>
<proteinExistence type="predicted"/>
<reference evidence="3" key="2">
    <citation type="submission" date="2025-08" db="UniProtKB">
        <authorList>
            <consortium name="Ensembl"/>
        </authorList>
    </citation>
    <scope>IDENTIFICATION</scope>
</reference>
<feature type="compositionally biased region" description="Basic residues" evidence="1">
    <location>
        <begin position="88"/>
        <end position="101"/>
    </location>
</feature>
<evidence type="ECO:0000313" key="4">
    <source>
        <dbReference type="Proteomes" id="UP000291020"/>
    </source>
</evidence>
<reference evidence="4" key="1">
    <citation type="journal article" date="2017" name="PLoS ONE">
        <title>The Agassiz's desert tortoise genome provides a resource for the conservation of a threatened species.</title>
        <authorList>
            <person name="Tollis M."/>
            <person name="DeNardo D.F."/>
            <person name="Cornelius J.A."/>
            <person name="Dolby G.A."/>
            <person name="Edwards T."/>
            <person name="Henen B.T."/>
            <person name="Karl A.E."/>
            <person name="Murphy R.W."/>
            <person name="Kusumi K."/>
        </authorList>
    </citation>
    <scope>NUCLEOTIDE SEQUENCE [LARGE SCALE GENOMIC DNA]</scope>
</reference>
<dbReference type="STRING" id="38772.ENSGAGP00000008288"/>
<name>A0A452H190_9SAUR</name>
<feature type="region of interest" description="Disordered" evidence="1">
    <location>
        <begin position="56"/>
        <end position="107"/>
    </location>
</feature>
<keyword evidence="4" id="KW-1185">Reference proteome</keyword>
<feature type="compositionally biased region" description="Gly residues" evidence="1">
    <location>
        <begin position="56"/>
        <end position="67"/>
    </location>
</feature>
<dbReference type="Proteomes" id="UP000291020">
    <property type="component" value="Unassembled WGS sequence"/>
</dbReference>
<organism evidence="3 4">
    <name type="scientific">Gopherus agassizii</name>
    <name type="common">Agassiz's desert tortoise</name>
    <dbReference type="NCBI Taxonomy" id="38772"/>
    <lineage>
        <taxon>Eukaryota</taxon>
        <taxon>Metazoa</taxon>
        <taxon>Chordata</taxon>
        <taxon>Craniata</taxon>
        <taxon>Vertebrata</taxon>
        <taxon>Euteleostomi</taxon>
        <taxon>Archelosauria</taxon>
        <taxon>Testudinata</taxon>
        <taxon>Testudines</taxon>
        <taxon>Cryptodira</taxon>
        <taxon>Durocryptodira</taxon>
        <taxon>Testudinoidea</taxon>
        <taxon>Testudinidae</taxon>
        <taxon>Gopherus</taxon>
    </lineage>
</organism>
<sequence>MEKQGARLAKRLGTLLSGLLECMCFAGVIFGWASLVYVLKDMHYFEELCVPAANGTGNGTQGPGMAGGSTRVAPGRAAGEWAGAGGRRSSKVKRGAWHRRGCSQEEK</sequence>
<feature type="transmembrane region" description="Helical" evidence="2">
    <location>
        <begin position="12"/>
        <end position="39"/>
    </location>
</feature>
<reference evidence="3" key="3">
    <citation type="submission" date="2025-09" db="UniProtKB">
        <authorList>
            <consortium name="Ensembl"/>
        </authorList>
    </citation>
    <scope>IDENTIFICATION</scope>
</reference>